<protein>
    <submittedName>
        <fullName evidence="2">Conserved hypothetical integral membrane protein</fullName>
    </submittedName>
</protein>
<evidence type="ECO:0000313" key="2">
    <source>
        <dbReference type="EMBL" id="KEF38207.1"/>
    </source>
</evidence>
<dbReference type="EMBL" id="JJRY01000009">
    <property type="protein sequence ID" value="KEF38207.1"/>
    <property type="molecule type" value="Genomic_DNA"/>
</dbReference>
<dbReference type="Pfam" id="PF06612">
    <property type="entry name" value="DUF1146"/>
    <property type="match status" value="1"/>
</dbReference>
<dbReference type="PATRIC" id="fig|1348973.3.peg.2544"/>
<name>A0A072NLS9_SCHAZ</name>
<dbReference type="Proteomes" id="UP000027936">
    <property type="component" value="Unassembled WGS sequence"/>
</dbReference>
<gene>
    <name evidence="2" type="ORF">M670_02627</name>
</gene>
<evidence type="ECO:0000256" key="1">
    <source>
        <dbReference type="SAM" id="Phobius"/>
    </source>
</evidence>
<accession>A0A072NLS9</accession>
<organism evidence="2 3">
    <name type="scientific">Schinkia azotoformans MEV2011</name>
    <dbReference type="NCBI Taxonomy" id="1348973"/>
    <lineage>
        <taxon>Bacteria</taxon>
        <taxon>Bacillati</taxon>
        <taxon>Bacillota</taxon>
        <taxon>Bacilli</taxon>
        <taxon>Bacillales</taxon>
        <taxon>Bacillaceae</taxon>
        <taxon>Calidifontibacillus/Schinkia group</taxon>
        <taxon>Schinkia</taxon>
    </lineage>
</organism>
<keyword evidence="1" id="KW-1133">Transmembrane helix</keyword>
<evidence type="ECO:0000313" key="3">
    <source>
        <dbReference type="Proteomes" id="UP000027936"/>
    </source>
</evidence>
<keyword evidence="1" id="KW-0812">Transmembrane</keyword>
<dbReference type="NCBIfam" id="TIGR02327">
    <property type="entry name" value="int_mem_ywzB"/>
    <property type="match status" value="1"/>
</dbReference>
<keyword evidence="1" id="KW-0472">Membrane</keyword>
<dbReference type="AlphaFoldDB" id="A0A072NLS9"/>
<feature type="transmembrane region" description="Helical" evidence="1">
    <location>
        <begin position="47"/>
        <end position="69"/>
    </location>
</feature>
<reference evidence="2 3" key="1">
    <citation type="submission" date="2014-04" db="EMBL/GenBank/DDBJ databases">
        <title>Draft genome sequence of Bacillus azotoformans MEV2011, a (co-) denitrifying strain unable to grow in the presence of oxygen.</title>
        <authorList>
            <person name="Nielsen M."/>
            <person name="Schreiber L."/>
            <person name="Finster K."/>
            <person name="Schramm A."/>
        </authorList>
    </citation>
    <scope>NUCLEOTIDE SEQUENCE [LARGE SCALE GENOMIC DNA]</scope>
    <source>
        <strain evidence="2 3">MEV2011</strain>
    </source>
</reference>
<dbReference type="InterPro" id="IPR009526">
    <property type="entry name" value="DUF1146"/>
</dbReference>
<feature type="transmembrane region" description="Helical" evidence="1">
    <location>
        <begin position="6"/>
        <end position="27"/>
    </location>
</feature>
<dbReference type="RefSeq" id="WP_035195948.1">
    <property type="nucleotide sequence ID" value="NZ_JJRY01000009.1"/>
</dbReference>
<sequence>MFENFGQQSAVSIVVHLLFFAITWWTLMGLRMDLLIKPGKTGHAKVLMILLTIAIGSAVSNFFLNYLLWAQQLQFMF</sequence>
<comment type="caution">
    <text evidence="2">The sequence shown here is derived from an EMBL/GenBank/DDBJ whole genome shotgun (WGS) entry which is preliminary data.</text>
</comment>
<dbReference type="OrthoDB" id="1651016at2"/>
<proteinExistence type="predicted"/>